<comment type="caution">
    <text evidence="2">The sequence shown here is derived from an EMBL/GenBank/DDBJ whole genome shotgun (WGS) entry which is preliminary data.</text>
</comment>
<sequence length="76" mass="9022">MKNNSWLYVILIFLLIWFWKDHRNLKNELVDMQGELYSCQYALGKANSNIEDAKWYAWESYDEMGDALDNLETVGP</sequence>
<keyword evidence="1" id="KW-0472">Membrane</keyword>
<proteinExistence type="predicted"/>
<gene>
    <name evidence="2" type="ORF">A2121_02000</name>
</gene>
<feature type="transmembrane region" description="Helical" evidence="1">
    <location>
        <begin position="6"/>
        <end position="22"/>
    </location>
</feature>
<dbReference type="Proteomes" id="UP000176484">
    <property type="component" value="Unassembled WGS sequence"/>
</dbReference>
<reference evidence="2 3" key="1">
    <citation type="journal article" date="2016" name="Nat. Commun.">
        <title>Thousands of microbial genomes shed light on interconnected biogeochemical processes in an aquifer system.</title>
        <authorList>
            <person name="Anantharaman K."/>
            <person name="Brown C.T."/>
            <person name="Hug L.A."/>
            <person name="Sharon I."/>
            <person name="Castelle C.J."/>
            <person name="Probst A.J."/>
            <person name="Thomas B.C."/>
            <person name="Singh A."/>
            <person name="Wilkins M.J."/>
            <person name="Karaoz U."/>
            <person name="Brodie E.L."/>
            <person name="Williams K.H."/>
            <person name="Hubbard S.S."/>
            <person name="Banfield J.F."/>
        </authorList>
    </citation>
    <scope>NUCLEOTIDE SEQUENCE [LARGE SCALE GENOMIC DNA]</scope>
</reference>
<name>A0A1F6TNK0_9BACT</name>
<keyword evidence="1" id="KW-1133">Transmembrane helix</keyword>
<accession>A0A1F6TNK0</accession>
<keyword evidence="1" id="KW-0812">Transmembrane</keyword>
<evidence type="ECO:0000313" key="3">
    <source>
        <dbReference type="Proteomes" id="UP000176484"/>
    </source>
</evidence>
<dbReference type="EMBL" id="MFTD01000014">
    <property type="protein sequence ID" value="OGI46714.1"/>
    <property type="molecule type" value="Genomic_DNA"/>
</dbReference>
<evidence type="ECO:0000313" key="2">
    <source>
        <dbReference type="EMBL" id="OGI46714.1"/>
    </source>
</evidence>
<dbReference type="AlphaFoldDB" id="A0A1F6TNK0"/>
<organism evidence="2 3">
    <name type="scientific">Candidatus Nomurabacteria bacterium GWB1_40_6</name>
    <dbReference type="NCBI Taxonomy" id="1801727"/>
    <lineage>
        <taxon>Bacteria</taxon>
        <taxon>Candidatus Nomuraibacteriota</taxon>
    </lineage>
</organism>
<protein>
    <submittedName>
        <fullName evidence="2">Uncharacterized protein</fullName>
    </submittedName>
</protein>
<evidence type="ECO:0000256" key="1">
    <source>
        <dbReference type="SAM" id="Phobius"/>
    </source>
</evidence>